<dbReference type="Proteomes" id="UP000593578">
    <property type="component" value="Unassembled WGS sequence"/>
</dbReference>
<dbReference type="AlphaFoldDB" id="A0A7J8Q448"/>
<dbReference type="EMBL" id="JABEZZ010000009">
    <property type="protein sequence ID" value="MBA0596315.1"/>
    <property type="molecule type" value="Genomic_DNA"/>
</dbReference>
<dbReference type="Pfam" id="PF00931">
    <property type="entry name" value="NB-ARC"/>
    <property type="match status" value="1"/>
</dbReference>
<keyword evidence="1" id="KW-0611">Plant defense</keyword>
<dbReference type="InterPro" id="IPR002182">
    <property type="entry name" value="NB-ARC"/>
</dbReference>
<protein>
    <recommendedName>
        <fullName evidence="2">NB-ARC domain-containing protein</fullName>
    </recommendedName>
</protein>
<feature type="domain" description="NB-ARC" evidence="2">
    <location>
        <begin position="145"/>
        <end position="213"/>
    </location>
</feature>
<dbReference type="SUPFAM" id="SSF52540">
    <property type="entry name" value="P-loop containing nucleoside triphosphate hydrolases"/>
    <property type="match status" value="2"/>
</dbReference>
<evidence type="ECO:0000256" key="1">
    <source>
        <dbReference type="ARBA" id="ARBA00022821"/>
    </source>
</evidence>
<comment type="caution">
    <text evidence="3">The sequence shown here is derived from an EMBL/GenBank/DDBJ whole genome shotgun (WGS) entry which is preliminary data.</text>
</comment>
<dbReference type="PANTHER" id="PTHR33463">
    <property type="entry name" value="NB-ARC DOMAIN-CONTAINING PROTEIN-RELATED"/>
    <property type="match status" value="1"/>
</dbReference>
<accession>A0A7J8Q448</accession>
<sequence length="225" mass="25466">DRLGKTIEDEVLSIKTFINNSKFEKIRHYFQIPVLEFLASKDKVPSKSSSVPFNEKMEAWKDYKVKKIRVLGMGRDEAWNFFNMNENLNGASPEIIEVAMEVAKECGGLPLAISKTPIGIKFKKSSIIEFLASKDRIPPKSSSATFNEIIEVLKDYKVKKTGVWGMGGVGKTTLLKEVEHEMERFDRVIMVMELEEIIGDMDVHEEISSNIATKSSLCLPNLKTM</sequence>
<proteinExistence type="predicted"/>
<reference evidence="3 4" key="1">
    <citation type="journal article" date="2019" name="Genome Biol. Evol.">
        <title>Insights into the evolution of the New World diploid cottons (Gossypium, subgenus Houzingenia) based on genome sequencing.</title>
        <authorList>
            <person name="Grover C.E."/>
            <person name="Arick M.A. 2nd"/>
            <person name="Thrash A."/>
            <person name="Conover J.L."/>
            <person name="Sanders W.S."/>
            <person name="Peterson D.G."/>
            <person name="Frelichowski J.E."/>
            <person name="Scheffler J.A."/>
            <person name="Scheffler B.E."/>
            <person name="Wendel J.F."/>
        </authorList>
    </citation>
    <scope>NUCLEOTIDE SEQUENCE [LARGE SCALE GENOMIC DNA]</scope>
    <source>
        <strain evidence="3">8</strain>
        <tissue evidence="3">Leaf</tissue>
    </source>
</reference>
<dbReference type="InterPro" id="IPR027417">
    <property type="entry name" value="P-loop_NTPase"/>
</dbReference>
<feature type="non-terminal residue" evidence="3">
    <location>
        <position position="1"/>
    </location>
</feature>
<gene>
    <name evidence="3" type="ORF">Gorai_013141</name>
</gene>
<dbReference type="Gene3D" id="3.40.50.300">
    <property type="entry name" value="P-loop containing nucleotide triphosphate hydrolases"/>
    <property type="match status" value="1"/>
</dbReference>
<organism evidence="3 4">
    <name type="scientific">Gossypium raimondii</name>
    <name type="common">Peruvian cotton</name>
    <name type="synonym">Gossypium klotzschianum subsp. raimondii</name>
    <dbReference type="NCBI Taxonomy" id="29730"/>
    <lineage>
        <taxon>Eukaryota</taxon>
        <taxon>Viridiplantae</taxon>
        <taxon>Streptophyta</taxon>
        <taxon>Embryophyta</taxon>
        <taxon>Tracheophyta</taxon>
        <taxon>Spermatophyta</taxon>
        <taxon>Magnoliopsida</taxon>
        <taxon>eudicotyledons</taxon>
        <taxon>Gunneridae</taxon>
        <taxon>Pentapetalae</taxon>
        <taxon>rosids</taxon>
        <taxon>malvids</taxon>
        <taxon>Malvales</taxon>
        <taxon>Malvaceae</taxon>
        <taxon>Malvoideae</taxon>
        <taxon>Gossypium</taxon>
    </lineage>
</organism>
<dbReference type="PANTHER" id="PTHR33463:SF203">
    <property type="entry name" value="AAA+ ATPASE DOMAIN-CONTAINING PROTEIN"/>
    <property type="match status" value="1"/>
</dbReference>
<evidence type="ECO:0000313" key="4">
    <source>
        <dbReference type="Proteomes" id="UP000593578"/>
    </source>
</evidence>
<dbReference type="InterPro" id="IPR050905">
    <property type="entry name" value="Plant_NBS-LRR"/>
</dbReference>
<evidence type="ECO:0000259" key="2">
    <source>
        <dbReference type="Pfam" id="PF00931"/>
    </source>
</evidence>
<evidence type="ECO:0000313" key="3">
    <source>
        <dbReference type="EMBL" id="MBA0596315.1"/>
    </source>
</evidence>
<dbReference type="GO" id="GO:0043531">
    <property type="term" value="F:ADP binding"/>
    <property type="evidence" value="ECO:0007669"/>
    <property type="project" value="InterPro"/>
</dbReference>
<name>A0A7J8Q448_GOSRA</name>
<feature type="non-terminal residue" evidence="3">
    <location>
        <position position="225"/>
    </location>
</feature>